<dbReference type="InterPro" id="IPR036770">
    <property type="entry name" value="Ankyrin_rpt-contain_sf"/>
</dbReference>
<proteinExistence type="predicted"/>
<dbReference type="EMBL" id="LKCW01000270">
    <property type="protein sequence ID" value="KPM35163.1"/>
    <property type="molecule type" value="Genomic_DNA"/>
</dbReference>
<evidence type="ECO:0000256" key="3">
    <source>
        <dbReference type="PROSITE-ProRule" id="PRU00023"/>
    </source>
</evidence>
<dbReference type="InterPro" id="IPR051165">
    <property type="entry name" value="Multifunctional_ANK_Repeat"/>
</dbReference>
<comment type="caution">
    <text evidence="4">The sequence shown here is derived from an EMBL/GenBank/DDBJ whole genome shotgun (WGS) entry which is preliminary data.</text>
</comment>
<dbReference type="Pfam" id="PF12796">
    <property type="entry name" value="Ank_2"/>
    <property type="match status" value="1"/>
</dbReference>
<dbReference type="InterPro" id="IPR002110">
    <property type="entry name" value="Ankyrin_rpt"/>
</dbReference>
<dbReference type="PANTHER" id="PTHR24123:SF33">
    <property type="entry name" value="PROTEIN HOS4"/>
    <property type="match status" value="1"/>
</dbReference>
<feature type="repeat" description="ANK" evidence="3">
    <location>
        <begin position="191"/>
        <end position="223"/>
    </location>
</feature>
<name>A0A0P7ACY8_9HYPO</name>
<dbReference type="STRING" id="78410.A0A0P7ACY8"/>
<sequence length="306" mass="33661">MTPSVAELGKKLILACCTGSISSLRGLLNEAPSFPPQSLPTDQYLLQTAAREGQADCLRFLFDHLPGCARTPNKWDPPLPEGLTYTDIPKKWRIYDDGVIHEAIAGQNPVGIFEVFFDYEMSPDISLERAGSPLAQAVARNQLDLATYLLSKGADPNEDSTFNKDTILGAAARLPTPDLLLVLLEHRASVVGSQALRQAAQYGRIRNAEILLQNGANVDEMFTKSKYDANMKPTEVPWGCALHFAVGGGVLHYEHVDSQSEFVRFLLQQGARVDCLDEAGETPLQKAKRLIKTDIVEVFEDFSSQE</sequence>
<dbReference type="PANTHER" id="PTHR24123">
    <property type="entry name" value="ANKYRIN REPEAT-CONTAINING"/>
    <property type="match status" value="1"/>
</dbReference>
<dbReference type="Proteomes" id="UP000050424">
    <property type="component" value="Unassembled WGS sequence"/>
</dbReference>
<dbReference type="AlphaFoldDB" id="A0A0P7ACY8"/>
<accession>A0A0P7ACY8</accession>
<evidence type="ECO:0000313" key="5">
    <source>
        <dbReference type="Proteomes" id="UP000050424"/>
    </source>
</evidence>
<dbReference type="PROSITE" id="PS50088">
    <property type="entry name" value="ANK_REPEAT"/>
    <property type="match status" value="2"/>
</dbReference>
<gene>
    <name evidence="4" type="ORF">AK830_g11415</name>
</gene>
<feature type="repeat" description="ANK" evidence="3">
    <location>
        <begin position="129"/>
        <end position="161"/>
    </location>
</feature>
<dbReference type="OrthoDB" id="5137097at2759"/>
<evidence type="ECO:0000256" key="1">
    <source>
        <dbReference type="ARBA" id="ARBA00022737"/>
    </source>
</evidence>
<protein>
    <submittedName>
        <fullName evidence="4">Uncharacterized protein</fullName>
    </submittedName>
</protein>
<dbReference type="SUPFAM" id="SSF48403">
    <property type="entry name" value="Ankyrin repeat"/>
    <property type="match status" value="1"/>
</dbReference>
<keyword evidence="1" id="KW-0677">Repeat</keyword>
<evidence type="ECO:0000256" key="2">
    <source>
        <dbReference type="ARBA" id="ARBA00023043"/>
    </source>
</evidence>
<reference evidence="4 5" key="1">
    <citation type="submission" date="2015-09" db="EMBL/GenBank/DDBJ databases">
        <title>Draft genome of a European isolate of the apple canker pathogen Neonectria ditissima.</title>
        <authorList>
            <person name="Gomez-Cortecero A."/>
            <person name="Harrison R.J."/>
            <person name="Armitage A.D."/>
        </authorList>
    </citation>
    <scope>NUCLEOTIDE SEQUENCE [LARGE SCALE GENOMIC DNA]</scope>
    <source>
        <strain evidence="4 5">R09/05</strain>
    </source>
</reference>
<dbReference type="PROSITE" id="PS50297">
    <property type="entry name" value="ANK_REP_REGION"/>
    <property type="match status" value="2"/>
</dbReference>
<dbReference type="Gene3D" id="1.25.40.20">
    <property type="entry name" value="Ankyrin repeat-containing domain"/>
    <property type="match status" value="1"/>
</dbReference>
<dbReference type="SMART" id="SM00248">
    <property type="entry name" value="ANK"/>
    <property type="match status" value="3"/>
</dbReference>
<evidence type="ECO:0000313" key="4">
    <source>
        <dbReference type="EMBL" id="KPM35163.1"/>
    </source>
</evidence>
<keyword evidence="2 3" id="KW-0040">ANK repeat</keyword>
<keyword evidence="5" id="KW-1185">Reference proteome</keyword>
<organism evidence="4 5">
    <name type="scientific">Neonectria ditissima</name>
    <dbReference type="NCBI Taxonomy" id="78410"/>
    <lineage>
        <taxon>Eukaryota</taxon>
        <taxon>Fungi</taxon>
        <taxon>Dikarya</taxon>
        <taxon>Ascomycota</taxon>
        <taxon>Pezizomycotina</taxon>
        <taxon>Sordariomycetes</taxon>
        <taxon>Hypocreomycetidae</taxon>
        <taxon>Hypocreales</taxon>
        <taxon>Nectriaceae</taxon>
        <taxon>Neonectria</taxon>
    </lineage>
</organism>